<evidence type="ECO:0000256" key="3">
    <source>
        <dbReference type="ARBA" id="ARBA00023163"/>
    </source>
</evidence>
<dbReference type="Pfam" id="PF09339">
    <property type="entry name" value="HTH_IclR"/>
    <property type="match status" value="1"/>
</dbReference>
<dbReference type="GO" id="GO:0004341">
    <property type="term" value="F:gluconolactonase activity"/>
    <property type="evidence" value="ECO:0007669"/>
    <property type="project" value="TreeGrafter"/>
</dbReference>
<dbReference type="RefSeq" id="WP_084082141.1">
    <property type="nucleotide sequence ID" value="NZ_FRBW01000005.1"/>
</dbReference>
<accession>A0A1M7NRJ0</accession>
<dbReference type="InterPro" id="IPR029016">
    <property type="entry name" value="GAF-like_dom_sf"/>
</dbReference>
<feature type="binding site" evidence="5">
    <location>
        <position position="366"/>
    </location>
    <ligand>
        <name>substrate</name>
    </ligand>
</feature>
<keyword evidence="9" id="KW-1185">Reference proteome</keyword>
<dbReference type="Proteomes" id="UP000186002">
    <property type="component" value="Unassembled WGS sequence"/>
</dbReference>
<evidence type="ECO:0000256" key="2">
    <source>
        <dbReference type="ARBA" id="ARBA00023015"/>
    </source>
</evidence>
<evidence type="ECO:0000256" key="1">
    <source>
        <dbReference type="ARBA" id="ARBA00008853"/>
    </source>
</evidence>
<reference evidence="8 9" key="1">
    <citation type="submission" date="2016-11" db="EMBL/GenBank/DDBJ databases">
        <authorList>
            <person name="Jaros S."/>
            <person name="Januszkiewicz K."/>
            <person name="Wedrychowicz H."/>
        </authorList>
    </citation>
    <scope>NUCLEOTIDE SEQUENCE [LARGE SCALE GENOMIC DNA]</scope>
    <source>
        <strain evidence="8 9">DSM 22153</strain>
    </source>
</reference>
<feature type="domain" description="HTH iclR-type" evidence="6">
    <location>
        <begin position="14"/>
        <end position="76"/>
    </location>
</feature>
<dbReference type="Pfam" id="PF01614">
    <property type="entry name" value="IclR_C"/>
    <property type="match status" value="1"/>
</dbReference>
<keyword evidence="3" id="KW-0804">Transcription</keyword>
<feature type="active site" description="Proton donor/acceptor" evidence="4">
    <location>
        <position position="464"/>
    </location>
</feature>
<dbReference type="PANTHER" id="PTHR10907">
    <property type="entry name" value="REGUCALCIN"/>
    <property type="match status" value="1"/>
</dbReference>
<dbReference type="InterPro" id="IPR005471">
    <property type="entry name" value="Tscrpt_reg_IclR_N"/>
</dbReference>
<evidence type="ECO:0000259" key="7">
    <source>
        <dbReference type="PROSITE" id="PS51078"/>
    </source>
</evidence>
<comment type="cofactor">
    <cofactor evidence="5">
        <name>Zn(2+)</name>
        <dbReference type="ChEBI" id="CHEBI:29105"/>
    </cofactor>
    <text evidence="5">Binds 1 divalent metal cation per subunit.</text>
</comment>
<keyword evidence="2" id="KW-0805">Transcription regulation</keyword>
<dbReference type="GO" id="GO:0005509">
    <property type="term" value="F:calcium ion binding"/>
    <property type="evidence" value="ECO:0007669"/>
    <property type="project" value="TreeGrafter"/>
</dbReference>
<evidence type="ECO:0000256" key="4">
    <source>
        <dbReference type="PIRSR" id="PIRSR605511-1"/>
    </source>
</evidence>
<evidence type="ECO:0000256" key="5">
    <source>
        <dbReference type="PIRSR" id="PIRSR605511-2"/>
    </source>
</evidence>
<name>A0A1M7NRJ0_9HYPH</name>
<dbReference type="SMART" id="SM00346">
    <property type="entry name" value="HTH_ICLR"/>
    <property type="match status" value="1"/>
</dbReference>
<dbReference type="PROSITE" id="PS51077">
    <property type="entry name" value="HTH_ICLR"/>
    <property type="match status" value="1"/>
</dbReference>
<dbReference type="InterPro" id="IPR036388">
    <property type="entry name" value="WH-like_DNA-bd_sf"/>
</dbReference>
<dbReference type="PROSITE" id="PS51078">
    <property type="entry name" value="ICLR_ED"/>
    <property type="match status" value="1"/>
</dbReference>
<organism evidence="8 9">
    <name type="scientific">Roseibium suaedae</name>
    <dbReference type="NCBI Taxonomy" id="735517"/>
    <lineage>
        <taxon>Bacteria</taxon>
        <taxon>Pseudomonadati</taxon>
        <taxon>Pseudomonadota</taxon>
        <taxon>Alphaproteobacteria</taxon>
        <taxon>Hyphomicrobiales</taxon>
        <taxon>Stappiaceae</taxon>
        <taxon>Roseibium</taxon>
    </lineage>
</organism>
<dbReference type="PRINTS" id="PR01790">
    <property type="entry name" value="SMP30FAMILY"/>
</dbReference>
<dbReference type="InterPro" id="IPR036390">
    <property type="entry name" value="WH_DNA-bd_sf"/>
</dbReference>
<feature type="binding site" evidence="5">
    <location>
        <position position="283"/>
    </location>
    <ligand>
        <name>a divalent metal cation</name>
        <dbReference type="ChEBI" id="CHEBI:60240"/>
    </ligand>
</feature>
<feature type="binding site" evidence="5">
    <location>
        <position position="464"/>
    </location>
    <ligand>
        <name>a divalent metal cation</name>
        <dbReference type="ChEBI" id="CHEBI:60240"/>
    </ligand>
</feature>
<feature type="binding site" evidence="5">
    <location>
        <position position="368"/>
    </location>
    <ligand>
        <name>substrate</name>
    </ligand>
</feature>
<comment type="similarity">
    <text evidence="1">Belongs to the SMP-30/CGR1 family.</text>
</comment>
<dbReference type="STRING" id="735517.SAMN05444272_3930"/>
<dbReference type="Pfam" id="PF08450">
    <property type="entry name" value="SGL"/>
    <property type="match status" value="1"/>
</dbReference>
<dbReference type="EMBL" id="FRBW01000005">
    <property type="protein sequence ID" value="SHN06652.1"/>
    <property type="molecule type" value="Genomic_DNA"/>
</dbReference>
<dbReference type="InterPro" id="IPR011042">
    <property type="entry name" value="6-blade_b-propeller_TolB-like"/>
</dbReference>
<gene>
    <name evidence="8" type="ORF">SAMN05444272_3930</name>
</gene>
<feature type="binding site" evidence="5">
    <location>
        <position position="386"/>
    </location>
    <ligand>
        <name>substrate</name>
    </ligand>
</feature>
<dbReference type="Gene3D" id="3.30.450.40">
    <property type="match status" value="1"/>
</dbReference>
<keyword evidence="5" id="KW-0862">Zinc</keyword>
<evidence type="ECO:0000313" key="8">
    <source>
        <dbReference type="EMBL" id="SHN06652.1"/>
    </source>
</evidence>
<dbReference type="OrthoDB" id="2633250at2"/>
<keyword evidence="5" id="KW-0479">Metal-binding</keyword>
<dbReference type="GO" id="GO:0003677">
    <property type="term" value="F:DNA binding"/>
    <property type="evidence" value="ECO:0007669"/>
    <property type="project" value="InterPro"/>
</dbReference>
<dbReference type="SUPFAM" id="SSF46785">
    <property type="entry name" value="Winged helix' DNA-binding domain"/>
    <property type="match status" value="1"/>
</dbReference>
<dbReference type="InterPro" id="IPR014757">
    <property type="entry name" value="Tscrpt_reg_IclR_C"/>
</dbReference>
<dbReference type="AlphaFoldDB" id="A0A1M7NRJ0"/>
<evidence type="ECO:0000313" key="9">
    <source>
        <dbReference type="Proteomes" id="UP000186002"/>
    </source>
</evidence>
<sequence>MPNFDNIAKLYPGAGTLVKGIQLIELIAEAADPCSSTYLLKQTKLPKATLYRLLGALVEFGYVKHDTQAKTYSLGKRFIELGRSSLSAFDLRSAAEHELTRLSASLGQTVSLVAHEGDHVIYVDVRRPANPLAVNIEVGRTLPVAESSSGRAILAAMPPHEMGNYLNNYSLEERHQILSEIAISRARGYSIAESRSIPGLTVIAVEVHGPPGMGRGAIAVTAHESALSHEQRHIVGRDLMEAARRVMGNIGTASVSISSNPRRHLHVEEALECIQAAGAIVGEGPVWDRRSNLLRWVDIAAPATRVFDPAGTGTAMHPAPRLVSAVLPANDGTILAITQNGLEKLNLTNGALDPIYDPEAHLPSNRFNDAKTDRAGRIWAGTMSLDASMPSGSLYCFDTPTRARAVDGGFQVSNGLGWSADDRTFYFTDSGLGVVFAYDFDLERGTLSNRRVFLQFSPSEGKPDGLAVDSEGTVWIALWDGWRVAGYDPKGKLVREIDMPVPRPTCCCFGGEDKKTLYITTASIRLPASVLEEAPLSGGLFSIRMDVPGQEVAEVAV</sequence>
<dbReference type="SUPFAM" id="SSF55781">
    <property type="entry name" value="GAF domain-like"/>
    <property type="match status" value="1"/>
</dbReference>
<dbReference type="Gene3D" id="2.120.10.30">
    <property type="entry name" value="TolB, C-terminal domain"/>
    <property type="match status" value="1"/>
</dbReference>
<evidence type="ECO:0000259" key="6">
    <source>
        <dbReference type="PROSITE" id="PS51077"/>
    </source>
</evidence>
<feature type="binding site" evidence="5">
    <location>
        <position position="414"/>
    </location>
    <ligand>
        <name>a divalent metal cation</name>
        <dbReference type="ChEBI" id="CHEBI:60240"/>
    </ligand>
</feature>
<dbReference type="GO" id="GO:0006355">
    <property type="term" value="P:regulation of DNA-templated transcription"/>
    <property type="evidence" value="ECO:0007669"/>
    <property type="project" value="InterPro"/>
</dbReference>
<dbReference type="Gene3D" id="1.10.10.10">
    <property type="entry name" value="Winged helix-like DNA-binding domain superfamily/Winged helix DNA-binding domain"/>
    <property type="match status" value="1"/>
</dbReference>
<dbReference type="InterPro" id="IPR013658">
    <property type="entry name" value="SGL"/>
</dbReference>
<proteinExistence type="inferred from homology"/>
<dbReference type="InterPro" id="IPR005511">
    <property type="entry name" value="SMP-30"/>
</dbReference>
<dbReference type="PANTHER" id="PTHR10907:SF47">
    <property type="entry name" value="REGUCALCIN"/>
    <property type="match status" value="1"/>
</dbReference>
<feature type="domain" description="IclR-ED" evidence="7">
    <location>
        <begin position="77"/>
        <end position="252"/>
    </location>
</feature>
<protein>
    <submittedName>
        <fullName evidence="8">Transcriptional regulator, IclR family</fullName>
    </submittedName>
</protein>
<dbReference type="GO" id="GO:0019853">
    <property type="term" value="P:L-ascorbic acid biosynthetic process"/>
    <property type="evidence" value="ECO:0007669"/>
    <property type="project" value="TreeGrafter"/>
</dbReference>
<dbReference type="SUPFAM" id="SSF63829">
    <property type="entry name" value="Calcium-dependent phosphotriesterase"/>
    <property type="match status" value="1"/>
</dbReference>